<dbReference type="InterPro" id="IPR036390">
    <property type="entry name" value="WH_DNA-bd_sf"/>
</dbReference>
<dbReference type="EMBL" id="CP159925">
    <property type="protein sequence ID" value="XCO76031.1"/>
    <property type="molecule type" value="Genomic_DNA"/>
</dbReference>
<gene>
    <name evidence="7" type="ORF">ABU614_04390</name>
    <name evidence="6" type="ORF">V2J18_20565</name>
</gene>
<feature type="domain" description="HTH lysR-type" evidence="5">
    <location>
        <begin position="1"/>
        <end position="64"/>
    </location>
</feature>
<sequence>MNLHLLRVFLTVVEQQGFSRAAEALFVSQSAVSKAVRELEHQLDLPLIERSGGDAKAVRGVRLTEHGRAVFEHARAIFALERIAIEDVRDRVELRQGRLRIGASTTIAGYWLPQRIGPFVRRHPGLAFELVVGNTEEVSRAVIDCAVDLGFVEGRVEDPRIESTLWRSEPLRLIAASGSALGARRRPSLEELARQTWLLREPGSGTRQVAESLFAVHAIVPSRVIEIGSNEAIARAVAAGAGIALLPETVIADLATMRRVRTIGFDGGDGDQDRALNRPLYRLELVNRPRAPALQAFLDADRED</sequence>
<evidence type="ECO:0000256" key="4">
    <source>
        <dbReference type="ARBA" id="ARBA00023163"/>
    </source>
</evidence>
<dbReference type="Gene3D" id="1.10.10.10">
    <property type="entry name" value="Winged helix-like DNA-binding domain superfamily/Winged helix DNA-binding domain"/>
    <property type="match status" value="1"/>
</dbReference>
<dbReference type="AlphaFoldDB" id="A0AAU8MUQ4"/>
<evidence type="ECO:0000256" key="2">
    <source>
        <dbReference type="ARBA" id="ARBA00023015"/>
    </source>
</evidence>
<keyword evidence="4" id="KW-0804">Transcription</keyword>
<evidence type="ECO:0000256" key="1">
    <source>
        <dbReference type="ARBA" id="ARBA00009437"/>
    </source>
</evidence>
<dbReference type="FunFam" id="1.10.10.10:FF:000001">
    <property type="entry name" value="LysR family transcriptional regulator"/>
    <property type="match status" value="1"/>
</dbReference>
<dbReference type="GO" id="GO:0003700">
    <property type="term" value="F:DNA-binding transcription factor activity"/>
    <property type="evidence" value="ECO:0007669"/>
    <property type="project" value="InterPro"/>
</dbReference>
<dbReference type="InterPro" id="IPR005119">
    <property type="entry name" value="LysR_subst-bd"/>
</dbReference>
<dbReference type="Pfam" id="PF03466">
    <property type="entry name" value="LysR_substrate"/>
    <property type="match status" value="1"/>
</dbReference>
<organism evidence="7">
    <name type="scientific">Lysobacter firmicutimachus</name>
    <dbReference type="NCBI Taxonomy" id="1792846"/>
    <lineage>
        <taxon>Bacteria</taxon>
        <taxon>Pseudomonadati</taxon>
        <taxon>Pseudomonadota</taxon>
        <taxon>Gammaproteobacteria</taxon>
        <taxon>Lysobacterales</taxon>
        <taxon>Lysobacteraceae</taxon>
        <taxon>Lysobacter</taxon>
    </lineage>
</organism>
<dbReference type="SUPFAM" id="SSF53850">
    <property type="entry name" value="Periplasmic binding protein-like II"/>
    <property type="match status" value="1"/>
</dbReference>
<evidence type="ECO:0000313" key="8">
    <source>
        <dbReference type="Proteomes" id="UP001387215"/>
    </source>
</evidence>
<comment type="similarity">
    <text evidence="1">Belongs to the LysR transcriptional regulatory family.</text>
</comment>
<evidence type="ECO:0000259" key="5">
    <source>
        <dbReference type="PROSITE" id="PS50931"/>
    </source>
</evidence>
<dbReference type="SUPFAM" id="SSF46785">
    <property type="entry name" value="Winged helix' DNA-binding domain"/>
    <property type="match status" value="1"/>
</dbReference>
<name>A0AAU8MUQ4_9GAMM</name>
<keyword evidence="3" id="KW-0238">DNA-binding</keyword>
<dbReference type="Pfam" id="PF00126">
    <property type="entry name" value="HTH_1"/>
    <property type="match status" value="1"/>
</dbReference>
<dbReference type="GO" id="GO:0000976">
    <property type="term" value="F:transcription cis-regulatory region binding"/>
    <property type="evidence" value="ECO:0007669"/>
    <property type="project" value="TreeGrafter"/>
</dbReference>
<evidence type="ECO:0000256" key="3">
    <source>
        <dbReference type="ARBA" id="ARBA00023125"/>
    </source>
</evidence>
<dbReference type="PROSITE" id="PS50931">
    <property type="entry name" value="HTH_LYSR"/>
    <property type="match status" value="1"/>
</dbReference>
<reference evidence="7" key="2">
    <citation type="submission" date="2024-06" db="EMBL/GenBank/DDBJ databases">
        <authorList>
            <person name="Li S."/>
        </authorList>
    </citation>
    <scope>NUCLEOTIDE SEQUENCE</scope>
    <source>
        <strain evidence="7">SR10</strain>
    </source>
</reference>
<protein>
    <submittedName>
        <fullName evidence="7">LysR substrate-binding domain-containing protein</fullName>
    </submittedName>
</protein>
<accession>A0AAU8MUQ4</accession>
<dbReference type="InterPro" id="IPR036388">
    <property type="entry name" value="WH-like_DNA-bd_sf"/>
</dbReference>
<dbReference type="PANTHER" id="PTHR30126:SF39">
    <property type="entry name" value="HTH-TYPE TRANSCRIPTIONAL REGULATOR CYSL"/>
    <property type="match status" value="1"/>
</dbReference>
<evidence type="ECO:0000313" key="7">
    <source>
        <dbReference type="EMBL" id="XCO76031.1"/>
    </source>
</evidence>
<dbReference type="InterPro" id="IPR000847">
    <property type="entry name" value="LysR_HTH_N"/>
</dbReference>
<dbReference type="Proteomes" id="UP001387215">
    <property type="component" value="Unassembled WGS sequence"/>
</dbReference>
<dbReference type="Gene3D" id="3.40.190.290">
    <property type="match status" value="1"/>
</dbReference>
<evidence type="ECO:0000313" key="6">
    <source>
        <dbReference type="EMBL" id="MEI2457051.1"/>
    </source>
</evidence>
<keyword evidence="2" id="KW-0805">Transcription regulation</keyword>
<dbReference type="RefSeq" id="WP_336132741.1">
    <property type="nucleotide sequence ID" value="NZ_CP159925.1"/>
</dbReference>
<dbReference type="EMBL" id="JBANDL010000002">
    <property type="protein sequence ID" value="MEI2457051.1"/>
    <property type="molecule type" value="Genomic_DNA"/>
</dbReference>
<dbReference type="PANTHER" id="PTHR30126">
    <property type="entry name" value="HTH-TYPE TRANSCRIPTIONAL REGULATOR"/>
    <property type="match status" value="1"/>
</dbReference>
<keyword evidence="8" id="KW-1185">Reference proteome</keyword>
<dbReference type="PRINTS" id="PR00039">
    <property type="entry name" value="HTHLYSR"/>
</dbReference>
<reference evidence="6 8" key="1">
    <citation type="submission" date="2024-02" db="EMBL/GenBank/DDBJ databases">
        <title>Lysobacter Genome Sequencing and Mining.</title>
        <authorList>
            <person name="Bierman J."/>
            <person name="Walker M.C."/>
        </authorList>
    </citation>
    <scope>NUCLEOTIDE SEQUENCE [LARGE SCALE GENOMIC DNA]</scope>
    <source>
        <strain evidence="6 8">PB6250</strain>
    </source>
</reference>
<proteinExistence type="inferred from homology"/>